<dbReference type="Proteomes" id="UP000294513">
    <property type="component" value="Unassembled WGS sequence"/>
</dbReference>
<dbReference type="Gene3D" id="3.30.70.141">
    <property type="entry name" value="Nucleoside diphosphate kinase-like domain"/>
    <property type="match status" value="1"/>
</dbReference>
<evidence type="ECO:0000259" key="1">
    <source>
        <dbReference type="Pfam" id="PF00334"/>
    </source>
</evidence>
<dbReference type="Pfam" id="PF00334">
    <property type="entry name" value="NDK"/>
    <property type="match status" value="1"/>
</dbReference>
<dbReference type="RefSeq" id="WP_131895095.1">
    <property type="nucleotide sequence ID" value="NZ_SMKU01000094.1"/>
</dbReference>
<accession>A0A4R5BMB7</accession>
<keyword evidence="3" id="KW-1185">Reference proteome</keyword>
<gene>
    <name evidence="2" type="ORF">E1298_19125</name>
</gene>
<reference evidence="2 3" key="1">
    <citation type="submission" date="2019-03" db="EMBL/GenBank/DDBJ databases">
        <title>Draft genome sequences of novel Actinobacteria.</title>
        <authorList>
            <person name="Sahin N."/>
            <person name="Ay H."/>
            <person name="Saygin H."/>
        </authorList>
    </citation>
    <scope>NUCLEOTIDE SEQUENCE [LARGE SCALE GENOMIC DNA]</scope>
    <source>
        <strain evidence="2 3">H3C3</strain>
    </source>
</reference>
<feature type="domain" description="Nucleoside diphosphate kinase-like" evidence="1">
    <location>
        <begin position="14"/>
        <end position="151"/>
    </location>
</feature>
<organism evidence="2 3">
    <name type="scientific">Actinomadura rubrisoli</name>
    <dbReference type="NCBI Taxonomy" id="2530368"/>
    <lineage>
        <taxon>Bacteria</taxon>
        <taxon>Bacillati</taxon>
        <taxon>Actinomycetota</taxon>
        <taxon>Actinomycetes</taxon>
        <taxon>Streptosporangiales</taxon>
        <taxon>Thermomonosporaceae</taxon>
        <taxon>Actinomadura</taxon>
    </lineage>
</organism>
<dbReference type="InterPro" id="IPR034907">
    <property type="entry name" value="NDK-like_dom"/>
</dbReference>
<sequence>MTDSAADPRWWDDRVFCMIGPDCLRRLALRAVLDALREADLVPAGWWCTEVAQPRIDAVSQAQNAGPGQVYRYRAMDALFGLGPVLLLVLRDRAGRGTDELYRTAARVKGDADPRRAEPGTIRHDIGSVNVVMSLLHLSDSPRHSAAEAALLGDGVEPHDYLPAEELGTFVTTLEATQDAEHRLFSDVLKGLRGRLVARLWSDLSPEGRRLAAKLTADGGLADAEAGRLLAREAAGVRHGRLPEILGLPFDSSEPPPDMQRVAGLLRLHRLGLDSWETAVLTTSSYFSPMR</sequence>
<dbReference type="EMBL" id="SMKU01000094">
    <property type="protein sequence ID" value="TDD85024.1"/>
    <property type="molecule type" value="Genomic_DNA"/>
</dbReference>
<dbReference type="AlphaFoldDB" id="A0A4R5BMB7"/>
<evidence type="ECO:0000313" key="2">
    <source>
        <dbReference type="EMBL" id="TDD85024.1"/>
    </source>
</evidence>
<dbReference type="SUPFAM" id="SSF54919">
    <property type="entry name" value="Nucleoside diphosphate kinase, NDK"/>
    <property type="match status" value="1"/>
</dbReference>
<name>A0A4R5BMB7_9ACTN</name>
<dbReference type="OrthoDB" id="3523229at2"/>
<protein>
    <recommendedName>
        <fullName evidence="1">Nucleoside diphosphate kinase-like domain-containing protein</fullName>
    </recommendedName>
</protein>
<evidence type="ECO:0000313" key="3">
    <source>
        <dbReference type="Proteomes" id="UP000294513"/>
    </source>
</evidence>
<dbReference type="InterPro" id="IPR036850">
    <property type="entry name" value="NDK-like_dom_sf"/>
</dbReference>
<proteinExistence type="predicted"/>
<comment type="caution">
    <text evidence="2">The sequence shown here is derived from an EMBL/GenBank/DDBJ whole genome shotgun (WGS) entry which is preliminary data.</text>
</comment>